<organism evidence="5 6">
    <name type="scientific">Geovibrio thiophilus</name>
    <dbReference type="NCBI Taxonomy" id="139438"/>
    <lineage>
        <taxon>Bacteria</taxon>
        <taxon>Pseudomonadati</taxon>
        <taxon>Deferribacterota</taxon>
        <taxon>Deferribacteres</taxon>
        <taxon>Deferribacterales</taxon>
        <taxon>Geovibrionaceae</taxon>
        <taxon>Geovibrio</taxon>
    </lineage>
</organism>
<keyword evidence="2" id="KW-0408">Iron</keyword>
<name>A0A410JV95_9BACT</name>
<dbReference type="GO" id="GO:0046872">
    <property type="term" value="F:metal ion binding"/>
    <property type="evidence" value="ECO:0007669"/>
    <property type="project" value="UniProtKB-KW"/>
</dbReference>
<evidence type="ECO:0000259" key="4">
    <source>
        <dbReference type="PROSITE" id="PS51379"/>
    </source>
</evidence>
<dbReference type="InterPro" id="IPR017900">
    <property type="entry name" value="4Fe4S_Fe_S_CS"/>
</dbReference>
<feature type="domain" description="4Fe-4S ferredoxin-type" evidence="4">
    <location>
        <begin position="2"/>
        <end position="31"/>
    </location>
</feature>
<evidence type="ECO:0000256" key="3">
    <source>
        <dbReference type="ARBA" id="ARBA00023014"/>
    </source>
</evidence>
<protein>
    <submittedName>
        <fullName evidence="5">4Fe-4S dicluster domain-containing protein</fullName>
    </submittedName>
</protein>
<dbReference type="Proteomes" id="UP000287502">
    <property type="component" value="Chromosome"/>
</dbReference>
<dbReference type="OrthoDB" id="9770306at2"/>
<dbReference type="EMBL" id="CP035108">
    <property type="protein sequence ID" value="QAR32137.1"/>
    <property type="molecule type" value="Genomic_DNA"/>
</dbReference>
<dbReference type="RefSeq" id="WP_128465424.1">
    <property type="nucleotide sequence ID" value="NZ_CP035108.1"/>
</dbReference>
<evidence type="ECO:0000313" key="6">
    <source>
        <dbReference type="Proteomes" id="UP000287502"/>
    </source>
</evidence>
<reference evidence="5 6" key="1">
    <citation type="submission" date="2019-01" db="EMBL/GenBank/DDBJ databases">
        <title>Geovibrio thiophilus DSM 11263, complete genome.</title>
        <authorList>
            <person name="Spring S."/>
            <person name="Bunk B."/>
            <person name="Sproer C."/>
        </authorList>
    </citation>
    <scope>NUCLEOTIDE SEQUENCE [LARGE SCALE GENOMIC DNA]</scope>
    <source>
        <strain evidence="5 6">DSM 11263</strain>
    </source>
</reference>
<evidence type="ECO:0000256" key="1">
    <source>
        <dbReference type="ARBA" id="ARBA00022723"/>
    </source>
</evidence>
<accession>A0A410JV95</accession>
<feature type="domain" description="4Fe-4S ferredoxin-type" evidence="4">
    <location>
        <begin position="32"/>
        <end position="62"/>
    </location>
</feature>
<evidence type="ECO:0000256" key="2">
    <source>
        <dbReference type="ARBA" id="ARBA00023004"/>
    </source>
</evidence>
<dbReference type="AlphaFoldDB" id="A0A410JV95"/>
<dbReference type="Pfam" id="PF13187">
    <property type="entry name" value="Fer4_9"/>
    <property type="match status" value="1"/>
</dbReference>
<keyword evidence="6" id="KW-1185">Reference proteome</keyword>
<keyword evidence="1" id="KW-0479">Metal-binding</keyword>
<gene>
    <name evidence="5" type="ORF">EP073_01600</name>
</gene>
<dbReference type="SUPFAM" id="SSF54862">
    <property type="entry name" value="4Fe-4S ferredoxins"/>
    <property type="match status" value="1"/>
</dbReference>
<evidence type="ECO:0000313" key="5">
    <source>
        <dbReference type="EMBL" id="QAR32137.1"/>
    </source>
</evidence>
<dbReference type="KEGG" id="gtl:EP073_01600"/>
<dbReference type="PROSITE" id="PS00198">
    <property type="entry name" value="4FE4S_FER_1"/>
    <property type="match status" value="2"/>
</dbReference>
<keyword evidence="3" id="KW-0411">Iron-sulfur</keyword>
<dbReference type="InterPro" id="IPR017896">
    <property type="entry name" value="4Fe4S_Fe-S-bd"/>
</dbReference>
<proteinExistence type="predicted"/>
<sequence>MPRVNFNYVKCTRCGKCVPVCPQEIIKMNSSGSPFAFPENDCLCCEKCVAVCPVNAITVECD</sequence>
<dbReference type="Gene3D" id="3.30.70.20">
    <property type="match status" value="1"/>
</dbReference>
<dbReference type="GO" id="GO:0051536">
    <property type="term" value="F:iron-sulfur cluster binding"/>
    <property type="evidence" value="ECO:0007669"/>
    <property type="project" value="UniProtKB-KW"/>
</dbReference>
<dbReference type="PROSITE" id="PS51379">
    <property type="entry name" value="4FE4S_FER_2"/>
    <property type="match status" value="2"/>
</dbReference>